<dbReference type="InterPro" id="IPR025054">
    <property type="entry name" value="DUF3991"/>
</dbReference>
<dbReference type="Pfam" id="PF13155">
    <property type="entry name" value="Toprim_2"/>
    <property type="match status" value="1"/>
</dbReference>
<sequence length="313" mass="35852">MRVTSDEINQAKEIPLIDFINANGIDVQQEGNSSEPYYRVMEHDSLVIKGNKFYWNSRSEGGYGSISFAMMYYELSFPEGVNRVNGHEYGSLTNTQSVEKKPFQYPDYYEVNETAAIKDYLTNERGIDGRVVDWCIKKDLLVQDKKENAVFKWKNSSGKIIGADRQGTKHIDSKRGTFKQIMPNSAEDKGFTIDVGRNPDKVALFESPIDMLSYWSIKKEKVQGTRMISMSGLKLKTLVQTMKDMKQGGQPINKIMSCIDRDDAGSEFHDKLKGIFNKSIFEDHRPVHTKDWNDELRHTLTKLQVASKRPYGM</sequence>
<protein>
    <submittedName>
        <fullName evidence="2">DUF3991 domain-containing protein</fullName>
    </submittedName>
</protein>
<evidence type="ECO:0000313" key="2">
    <source>
        <dbReference type="EMBL" id="MYL22027.1"/>
    </source>
</evidence>
<feature type="domain" description="DUF3991" evidence="1">
    <location>
        <begin position="120"/>
        <end position="193"/>
    </location>
</feature>
<organism evidence="2 3">
    <name type="scientific">Halobacillus litoralis</name>
    <dbReference type="NCBI Taxonomy" id="45668"/>
    <lineage>
        <taxon>Bacteria</taxon>
        <taxon>Bacillati</taxon>
        <taxon>Bacillota</taxon>
        <taxon>Bacilli</taxon>
        <taxon>Bacillales</taxon>
        <taxon>Bacillaceae</taxon>
        <taxon>Halobacillus</taxon>
    </lineage>
</organism>
<dbReference type="Gene3D" id="3.40.1360.10">
    <property type="match status" value="1"/>
</dbReference>
<dbReference type="AlphaFoldDB" id="A0A845E7C3"/>
<dbReference type="Proteomes" id="UP000460949">
    <property type="component" value="Unassembled WGS sequence"/>
</dbReference>
<name>A0A845E7C3_9BACI</name>
<evidence type="ECO:0000259" key="1">
    <source>
        <dbReference type="Pfam" id="PF13154"/>
    </source>
</evidence>
<accession>A0A845E7C3</accession>
<gene>
    <name evidence="2" type="ORF">GLW04_19315</name>
</gene>
<dbReference type="SUPFAM" id="SSF57783">
    <property type="entry name" value="Zinc beta-ribbon"/>
    <property type="match status" value="1"/>
</dbReference>
<comment type="caution">
    <text evidence="2">The sequence shown here is derived from an EMBL/GenBank/DDBJ whole genome shotgun (WGS) entry which is preliminary data.</text>
</comment>
<dbReference type="RefSeq" id="WP_160839941.1">
    <property type="nucleotide sequence ID" value="NZ_WMET01000011.1"/>
</dbReference>
<proteinExistence type="predicted"/>
<dbReference type="Pfam" id="PF13154">
    <property type="entry name" value="DUF3991"/>
    <property type="match status" value="1"/>
</dbReference>
<dbReference type="EMBL" id="WMET01000011">
    <property type="protein sequence ID" value="MYL22027.1"/>
    <property type="molecule type" value="Genomic_DNA"/>
</dbReference>
<reference evidence="2 3" key="1">
    <citation type="submission" date="2019-11" db="EMBL/GenBank/DDBJ databases">
        <title>Genome sequences of 17 halophilic strains isolated from different environments.</title>
        <authorList>
            <person name="Furrow R.E."/>
        </authorList>
    </citation>
    <scope>NUCLEOTIDE SEQUENCE [LARGE SCALE GENOMIC DNA]</scope>
    <source>
        <strain evidence="2 3">22511_23_Filter</strain>
    </source>
</reference>
<evidence type="ECO:0000313" key="3">
    <source>
        <dbReference type="Proteomes" id="UP000460949"/>
    </source>
</evidence>